<dbReference type="PANTHER" id="PTHR22602:SF0">
    <property type="entry name" value="TRANSFERASE CAF17, MITOCHONDRIAL-RELATED"/>
    <property type="match status" value="1"/>
</dbReference>
<dbReference type="NCBIfam" id="TIGR03317">
    <property type="entry name" value="ygfZ_signature"/>
    <property type="match status" value="1"/>
</dbReference>
<evidence type="ECO:0000256" key="1">
    <source>
        <dbReference type="ARBA" id="ARBA00022946"/>
    </source>
</evidence>
<evidence type="ECO:0000259" key="3">
    <source>
        <dbReference type="Pfam" id="PF08669"/>
    </source>
</evidence>
<accession>A0A1Q8WNH0</accession>
<feature type="region of interest" description="Disordered" evidence="2">
    <location>
        <begin position="388"/>
        <end position="410"/>
    </location>
</feature>
<feature type="compositionally biased region" description="Low complexity" evidence="2">
    <location>
        <begin position="155"/>
        <end position="165"/>
    </location>
</feature>
<dbReference type="Proteomes" id="UP000185963">
    <property type="component" value="Unassembled WGS sequence"/>
</dbReference>
<dbReference type="InterPro" id="IPR017703">
    <property type="entry name" value="YgfZ/GCV_T_CS"/>
</dbReference>
<comment type="caution">
    <text evidence="4">The sequence shown here is derived from an EMBL/GenBank/DDBJ whole genome shotgun (WGS) entry which is preliminary data.</text>
</comment>
<dbReference type="RefSeq" id="WP_075390611.1">
    <property type="nucleotide sequence ID" value="NZ_MSKS01000025.1"/>
</dbReference>
<feature type="compositionally biased region" description="Basic and acidic residues" evidence="2">
    <location>
        <begin position="400"/>
        <end position="410"/>
    </location>
</feature>
<reference evidence="4 5" key="1">
    <citation type="submission" date="2016-12" db="EMBL/GenBank/DDBJ databases">
        <title>Genomic comparison of strains in the 'Actinomyces naeslundii' group.</title>
        <authorList>
            <person name="Mughal S.R."/>
            <person name="Do T."/>
            <person name="Gilbert S.C."/>
            <person name="Witherden E.A."/>
            <person name="Didelot X."/>
            <person name="Beighton D."/>
        </authorList>
    </citation>
    <scope>NUCLEOTIDE SEQUENCE [LARGE SCALE GENOMIC DNA]</scope>
    <source>
        <strain evidence="4 5">WE8B-23</strain>
    </source>
</reference>
<dbReference type="InterPro" id="IPR045179">
    <property type="entry name" value="YgfZ/GcvT"/>
</dbReference>
<dbReference type="InterPro" id="IPR027266">
    <property type="entry name" value="TrmE/GcvT-like"/>
</dbReference>
<dbReference type="SUPFAM" id="SSF103025">
    <property type="entry name" value="Folate-binding domain"/>
    <property type="match status" value="1"/>
</dbReference>
<keyword evidence="1" id="KW-0809">Transit peptide</keyword>
<dbReference type="InterPro" id="IPR013977">
    <property type="entry name" value="GcvT_C"/>
</dbReference>
<organism evidence="4 5">
    <name type="scientific">Actinomyces oris</name>
    <dbReference type="NCBI Taxonomy" id="544580"/>
    <lineage>
        <taxon>Bacteria</taxon>
        <taxon>Bacillati</taxon>
        <taxon>Actinomycetota</taxon>
        <taxon>Actinomycetes</taxon>
        <taxon>Actinomycetales</taxon>
        <taxon>Actinomycetaceae</taxon>
        <taxon>Actinomyces</taxon>
    </lineage>
</organism>
<dbReference type="Pfam" id="PF08669">
    <property type="entry name" value="GCV_T_C"/>
    <property type="match status" value="1"/>
</dbReference>
<feature type="region of interest" description="Disordered" evidence="2">
    <location>
        <begin position="1"/>
        <end position="22"/>
    </location>
</feature>
<sequence>MLPSPLLTRPGAVASAPDDPDQAVPAHLGDPGREQSALVEGRAACALARDVVTVTGPDRLSWLTTLSSQVLTALEPGDGGAETLLLDAQGHITHALAALDDGRTLWLVTEADSGEALATFLDSMRFMLRVEVTEQPDVMALGALGEGLEALAQAARDTASDASDSPEAQADAAEPQGSLIGLWRDPWPGVVEGGTSYDVGADRPHPGQGYRAGFVLVPARSVDAVAQAFLAAGEGRRLAGALAWEALRIEAGRPRWAREADARAIPHELDWLRTAVHLTKGCYPGQETIARTLNLGRPPRRLTVLQLDGLVGDLPRPGASVRMGERAVGAVTSVARHHELGPIALALLRRAVPVGEQLTVEITEVDEATGKTVPVGRVDAAQEVLVSPEGRAQASPSERPGAELRKGLRL</sequence>
<gene>
    <name evidence="4" type="ORF">BKH20_07990</name>
</gene>
<dbReference type="PANTHER" id="PTHR22602">
    <property type="entry name" value="TRANSFERASE CAF17, MITOCHONDRIAL-RELATED"/>
    <property type="match status" value="1"/>
</dbReference>
<feature type="domain" description="Aminomethyltransferase C-terminal" evidence="3">
    <location>
        <begin position="300"/>
        <end position="364"/>
    </location>
</feature>
<feature type="region of interest" description="Disordered" evidence="2">
    <location>
        <begin position="155"/>
        <end position="174"/>
    </location>
</feature>
<dbReference type="GO" id="GO:0016226">
    <property type="term" value="P:iron-sulfur cluster assembly"/>
    <property type="evidence" value="ECO:0007669"/>
    <property type="project" value="TreeGrafter"/>
</dbReference>
<name>A0A1Q8WNH0_9ACTO</name>
<evidence type="ECO:0000313" key="4">
    <source>
        <dbReference type="EMBL" id="OLO69099.1"/>
    </source>
</evidence>
<dbReference type="EMBL" id="MSKS01000025">
    <property type="protein sequence ID" value="OLO69099.1"/>
    <property type="molecule type" value="Genomic_DNA"/>
</dbReference>
<evidence type="ECO:0000313" key="5">
    <source>
        <dbReference type="Proteomes" id="UP000185963"/>
    </source>
</evidence>
<dbReference type="OrthoDB" id="9796287at2"/>
<evidence type="ECO:0000256" key="2">
    <source>
        <dbReference type="SAM" id="MobiDB-lite"/>
    </source>
</evidence>
<proteinExistence type="predicted"/>
<dbReference type="InterPro" id="IPR029043">
    <property type="entry name" value="GcvT/YgfZ_C"/>
</dbReference>
<dbReference type="Gene3D" id="3.30.1360.120">
    <property type="entry name" value="Probable tRNA modification gtpase trme, domain 1"/>
    <property type="match status" value="1"/>
</dbReference>
<dbReference type="AlphaFoldDB" id="A0A1Q8WNH0"/>
<dbReference type="SUPFAM" id="SSF101790">
    <property type="entry name" value="Aminomethyltransferase beta-barrel domain"/>
    <property type="match status" value="1"/>
</dbReference>
<protein>
    <submittedName>
        <fullName evidence="4">Folate-binding protein YgfZ</fullName>
    </submittedName>
</protein>